<sequence>MEEDEETNCHTLCNSPHLESDFLTDIMQQTENVTSACDRRLIEKGQKYKTEMLERHRNTVYRRMANQMKEISASLEENMGIQLLTVQRDNLDSLKEELNQAFKEYHDTMINEEETQASYQWFDLRDREYTECRMKLSERLYALERKSEKSKPPSSVRSRSSTSSKFSRQFVISKRIEAASRAAKLQIEMDFLEQETEFRKLQIKKEIALANAEEAAASKFLIEENEDVKIETHRAKQTAAEAGNTEEPFRMQKATPVKKGNLPSDPDAPPTKPVVPTKLEPQVKCELSQD</sequence>
<comment type="caution">
    <text evidence="3">The sequence shown here is derived from an EMBL/GenBank/DDBJ whole genome shotgun (WGS) entry which is preliminary data.</text>
</comment>
<dbReference type="EMBL" id="JARQWQ010000120">
    <property type="protein sequence ID" value="KAK2549803.1"/>
    <property type="molecule type" value="Genomic_DNA"/>
</dbReference>
<evidence type="ECO:0000256" key="1">
    <source>
        <dbReference type="SAM" id="Coils"/>
    </source>
</evidence>
<accession>A0AAD9PVF8</accession>
<reference evidence="3" key="2">
    <citation type="journal article" date="2023" name="Science">
        <title>Genomic signatures of disease resistance in endangered staghorn corals.</title>
        <authorList>
            <person name="Vollmer S.V."/>
            <person name="Selwyn J.D."/>
            <person name="Despard B.A."/>
            <person name="Roesel C.L."/>
        </authorList>
    </citation>
    <scope>NUCLEOTIDE SEQUENCE</scope>
    <source>
        <strain evidence="3">K2</strain>
    </source>
</reference>
<gene>
    <name evidence="3" type="ORF">P5673_029624</name>
</gene>
<protein>
    <submittedName>
        <fullName evidence="3">Uncharacterized protein</fullName>
    </submittedName>
</protein>
<evidence type="ECO:0000313" key="3">
    <source>
        <dbReference type="EMBL" id="KAK2549803.1"/>
    </source>
</evidence>
<name>A0AAD9PVF8_ACRCE</name>
<feature type="region of interest" description="Disordered" evidence="2">
    <location>
        <begin position="232"/>
        <end position="290"/>
    </location>
</feature>
<keyword evidence="1" id="KW-0175">Coiled coil</keyword>
<evidence type="ECO:0000256" key="2">
    <source>
        <dbReference type="SAM" id="MobiDB-lite"/>
    </source>
</evidence>
<dbReference type="AlphaFoldDB" id="A0AAD9PVF8"/>
<organism evidence="3 4">
    <name type="scientific">Acropora cervicornis</name>
    <name type="common">Staghorn coral</name>
    <dbReference type="NCBI Taxonomy" id="6130"/>
    <lineage>
        <taxon>Eukaryota</taxon>
        <taxon>Metazoa</taxon>
        <taxon>Cnidaria</taxon>
        <taxon>Anthozoa</taxon>
        <taxon>Hexacorallia</taxon>
        <taxon>Scleractinia</taxon>
        <taxon>Astrocoeniina</taxon>
        <taxon>Acroporidae</taxon>
        <taxon>Acropora</taxon>
    </lineage>
</organism>
<proteinExistence type="predicted"/>
<feature type="coiled-coil region" evidence="1">
    <location>
        <begin position="81"/>
        <end position="115"/>
    </location>
</feature>
<keyword evidence="4" id="KW-1185">Reference proteome</keyword>
<evidence type="ECO:0000313" key="4">
    <source>
        <dbReference type="Proteomes" id="UP001249851"/>
    </source>
</evidence>
<reference evidence="3" key="1">
    <citation type="journal article" date="2023" name="G3 (Bethesda)">
        <title>Whole genome assembly and annotation of the endangered Caribbean coral Acropora cervicornis.</title>
        <authorList>
            <person name="Selwyn J.D."/>
            <person name="Vollmer S.V."/>
        </authorList>
    </citation>
    <scope>NUCLEOTIDE SEQUENCE</scope>
    <source>
        <strain evidence="3">K2</strain>
    </source>
</reference>
<dbReference type="Proteomes" id="UP001249851">
    <property type="component" value="Unassembled WGS sequence"/>
</dbReference>